<dbReference type="EMBL" id="HBGW01007452">
    <property type="protein sequence ID" value="CAD9502870.1"/>
    <property type="molecule type" value="Transcribed_RNA"/>
</dbReference>
<protein>
    <submittedName>
        <fullName evidence="2">Uncharacterized protein</fullName>
    </submittedName>
</protein>
<dbReference type="AlphaFoldDB" id="A0A7S2HX73"/>
<dbReference type="Gene3D" id="3.90.228.10">
    <property type="match status" value="1"/>
</dbReference>
<feature type="signal peptide" evidence="1">
    <location>
        <begin position="1"/>
        <end position="22"/>
    </location>
</feature>
<organism evidence="2">
    <name type="scientific">Zooxanthella nutricula</name>
    <dbReference type="NCBI Taxonomy" id="1333877"/>
    <lineage>
        <taxon>Eukaryota</taxon>
        <taxon>Sar</taxon>
        <taxon>Alveolata</taxon>
        <taxon>Dinophyceae</taxon>
        <taxon>Peridiniales</taxon>
        <taxon>Peridiniales incertae sedis</taxon>
        <taxon>Zooxanthella</taxon>
    </lineage>
</organism>
<sequence length="260" mass="26890">MSRAMSPLALLLLALRACPASADLASPDDDATAWGDDGVCDASDAECALSLRQLRAQSSAAEVGGHAPAPGSPAEFAPLLERAGAPEGAGPMALMSTMTKKAPVIGYHQTSPHVCDLILKSQFRPGRTGWCGGAIYFADSIGGTYGEATGPDSKQGCILQATLNLGKVKEMPPTCDSSMNGAKLKAMGYDSIVFNDGAGTGNQYVLYDPSRISHVGKLWTSKDHAKKFAARMQAQAAMANISVTAADVEGDLAAEPADDE</sequence>
<gene>
    <name evidence="2" type="ORF">BRAN1462_LOCUS4823</name>
</gene>
<accession>A0A7S2HX73</accession>
<evidence type="ECO:0000256" key="1">
    <source>
        <dbReference type="SAM" id="SignalP"/>
    </source>
</evidence>
<feature type="chain" id="PRO_5030566485" evidence="1">
    <location>
        <begin position="23"/>
        <end position="260"/>
    </location>
</feature>
<dbReference type="SUPFAM" id="SSF56399">
    <property type="entry name" value="ADP-ribosylation"/>
    <property type="match status" value="1"/>
</dbReference>
<reference evidence="2" key="1">
    <citation type="submission" date="2021-01" db="EMBL/GenBank/DDBJ databases">
        <authorList>
            <person name="Corre E."/>
            <person name="Pelletier E."/>
            <person name="Niang G."/>
            <person name="Scheremetjew M."/>
            <person name="Finn R."/>
            <person name="Kale V."/>
            <person name="Holt S."/>
            <person name="Cochrane G."/>
            <person name="Meng A."/>
            <person name="Brown T."/>
            <person name="Cohen L."/>
        </authorList>
    </citation>
    <scope>NUCLEOTIDE SEQUENCE</scope>
    <source>
        <strain evidence="2">RCC3387</strain>
    </source>
</reference>
<proteinExistence type="predicted"/>
<name>A0A7S2HX73_9DINO</name>
<keyword evidence="1" id="KW-0732">Signal</keyword>
<evidence type="ECO:0000313" key="2">
    <source>
        <dbReference type="EMBL" id="CAD9502870.1"/>
    </source>
</evidence>